<dbReference type="InterPro" id="IPR029044">
    <property type="entry name" value="Nucleotide-diphossugar_trans"/>
</dbReference>
<evidence type="ECO:0000313" key="1">
    <source>
        <dbReference type="EMBL" id="WML88577.1"/>
    </source>
</evidence>
<dbReference type="EMBL" id="CP133217">
    <property type="protein sequence ID" value="WML88577.1"/>
    <property type="molecule type" value="Genomic_DNA"/>
</dbReference>
<dbReference type="PANTHER" id="PTHR21485">
    <property type="entry name" value="HAD SUPERFAMILY MEMBERS CMAS AND KDSC"/>
    <property type="match status" value="1"/>
</dbReference>
<dbReference type="CDD" id="cd02513">
    <property type="entry name" value="CMP-NeuAc_Synthase"/>
    <property type="match status" value="1"/>
</dbReference>
<dbReference type="PANTHER" id="PTHR21485:SF6">
    <property type="entry name" value="N-ACYLNEURAMINATE CYTIDYLYLTRANSFERASE-RELATED"/>
    <property type="match status" value="1"/>
</dbReference>
<dbReference type="RefSeq" id="WP_308872390.1">
    <property type="nucleotide sequence ID" value="NZ_CP133217.1"/>
</dbReference>
<protein>
    <submittedName>
        <fullName evidence="1">Acylneuraminate cytidylyltransferase family protein</fullName>
        <ecNumber evidence="1">2.7.7.-</ecNumber>
    </submittedName>
</protein>
<sequence length="231" mass="25586">MKILALIPARGGSKRLPRKNVLPLGGKPLIVWSIDVAKDIPEICDILVSTDDSETAEIAKEAGALVPWLRPTELATDTATSVDAALHALDWYEKTHGNVDGILLLQPTSPFRTKEYVKEGISLFTKNSTQSVIGVTRTHHHPMWTFRIEDGILIPFIEKADLNTRSQDLPAAFSLSGSFYLIEPKHLRAKCSFISEKPTPLPIKNSHEALDIDTASDYEFATFLVSKLIKE</sequence>
<gene>
    <name evidence="1" type="ORF">RCG00_09410</name>
</gene>
<dbReference type="GO" id="GO:0008781">
    <property type="term" value="F:N-acylneuraminate cytidylyltransferase activity"/>
    <property type="evidence" value="ECO:0007669"/>
    <property type="project" value="TreeGrafter"/>
</dbReference>
<dbReference type="InterPro" id="IPR003329">
    <property type="entry name" value="Cytidylyl_trans"/>
</dbReference>
<dbReference type="SUPFAM" id="SSF53448">
    <property type="entry name" value="Nucleotide-diphospho-sugar transferases"/>
    <property type="match status" value="1"/>
</dbReference>
<dbReference type="Gene3D" id="3.90.550.10">
    <property type="entry name" value="Spore Coat Polysaccharide Biosynthesis Protein SpsA, Chain A"/>
    <property type="match status" value="1"/>
</dbReference>
<keyword evidence="1" id="KW-0808">Transferase</keyword>
<dbReference type="Pfam" id="PF02348">
    <property type="entry name" value="CTP_transf_3"/>
    <property type="match status" value="1"/>
</dbReference>
<proteinExistence type="predicted"/>
<dbReference type="EC" id="2.7.7.-" evidence="1"/>
<keyword evidence="1" id="KW-0548">Nucleotidyltransferase</keyword>
<dbReference type="AlphaFoldDB" id="A0AA51MU96"/>
<organism evidence="1">
    <name type="scientific">Thiothrix subterranea</name>
    <dbReference type="NCBI Taxonomy" id="2735563"/>
    <lineage>
        <taxon>Bacteria</taxon>
        <taxon>Pseudomonadati</taxon>
        <taxon>Pseudomonadota</taxon>
        <taxon>Gammaproteobacteria</taxon>
        <taxon>Thiotrichales</taxon>
        <taxon>Thiotrichaceae</taxon>
        <taxon>Thiothrix</taxon>
    </lineage>
</organism>
<name>A0AA51MU96_9GAMM</name>
<reference evidence="1" key="1">
    <citation type="submission" date="2023-08" db="EMBL/GenBank/DDBJ databases">
        <title>New molecular markers tilS and rpoB for phylogenetic and monitoring studies of the genus Thiothrix biodiversity.</title>
        <authorList>
            <person name="Ravin N.V."/>
            <person name="Smolyakov D."/>
            <person name="Markov N.D."/>
            <person name="Beletsky A.V."/>
            <person name="Mardanov A.V."/>
            <person name="Rudenko T.S."/>
            <person name="Grabovich M.Y."/>
        </authorList>
    </citation>
    <scope>NUCLEOTIDE SEQUENCE</scope>
    <source>
        <strain evidence="1">DNT52</strain>
    </source>
</reference>
<dbReference type="InterPro" id="IPR050793">
    <property type="entry name" value="CMP-NeuNAc_synthase"/>
</dbReference>
<accession>A0AA51MU96</accession>
<dbReference type="Proteomes" id="UP001229862">
    <property type="component" value="Chromosome"/>
</dbReference>